<feature type="region of interest" description="Disordered" evidence="1">
    <location>
        <begin position="145"/>
        <end position="164"/>
    </location>
</feature>
<protein>
    <submittedName>
        <fullName evidence="2">Uncharacterized protein</fullName>
    </submittedName>
</protein>
<dbReference type="HOGENOM" id="CLU_549952_0_0_1"/>
<dbReference type="EMBL" id="KN832571">
    <property type="protein sequence ID" value="KII84280.1"/>
    <property type="molecule type" value="Genomic_DNA"/>
</dbReference>
<feature type="compositionally biased region" description="Basic and acidic residues" evidence="1">
    <location>
        <begin position="175"/>
        <end position="214"/>
    </location>
</feature>
<gene>
    <name evidence="2" type="ORF">PLICRDRAFT_359179</name>
</gene>
<feature type="region of interest" description="Disordered" evidence="1">
    <location>
        <begin position="1"/>
        <end position="128"/>
    </location>
</feature>
<evidence type="ECO:0000256" key="1">
    <source>
        <dbReference type="SAM" id="MobiDB-lite"/>
    </source>
</evidence>
<sequence>MSHGDFQGLPTPAHNDPRRASTGQQATYDAPMAFAGRRRTLSPGPSSRRYVPYDDYPPSRAGPPLPEYANSYRPDSNTYRPESNTYRPDSNNYRPEINSYRPAPNVYRPGRTYLSRSPSPDRYESPHRPEVDAWGRAVSWSAPSAAWTERNSLPSRTPLMPEPQGRRDIMAERMFEPSDSWKDGHLDRPAPVEVTPPKDRPVNFRRDPMDDRLLRSHYSPPFYPPVFGERYRPVYPDSPPRQKSYLPPRGDSWRPNDDDGFADPSAMERRYVRDSPPRREPSGLLPRGSPGTFPNVYRPDPGPEYERYLSRTHGSTYIDEAERHFTPLRSGSPTATSTRHPSETRMEPFRQSTSKATASKHTPSITPPFRTKSPVHSSPHSMKPPTISANATGPSPRNESPHDRPFDADESPPRLKLNDWLPTKLWTRIMHLDVQTSTSYLTHQLLVEAQSLLATYERCRLTWTLPIPDVSIHLASRLCLTQPLHPLPLLLSLAKR</sequence>
<proteinExistence type="predicted"/>
<feature type="compositionally biased region" description="Basic and acidic residues" evidence="1">
    <location>
        <begin position="399"/>
        <end position="414"/>
    </location>
</feature>
<accession>A0A0C9SXD0</accession>
<feature type="compositionally biased region" description="Basic and acidic residues" evidence="1">
    <location>
        <begin position="119"/>
        <end position="128"/>
    </location>
</feature>
<dbReference type="Proteomes" id="UP000053263">
    <property type="component" value="Unassembled WGS sequence"/>
</dbReference>
<keyword evidence="3" id="KW-1185">Reference proteome</keyword>
<feature type="compositionally biased region" description="Polar residues" evidence="1">
    <location>
        <begin position="350"/>
        <end position="364"/>
    </location>
</feature>
<dbReference type="OrthoDB" id="3249758at2759"/>
<reference evidence="2 3" key="1">
    <citation type="submission" date="2014-06" db="EMBL/GenBank/DDBJ databases">
        <title>Evolutionary Origins and Diversification of the Mycorrhizal Mutualists.</title>
        <authorList>
            <consortium name="DOE Joint Genome Institute"/>
            <consortium name="Mycorrhizal Genomics Consortium"/>
            <person name="Kohler A."/>
            <person name="Kuo A."/>
            <person name="Nagy L.G."/>
            <person name="Floudas D."/>
            <person name="Copeland A."/>
            <person name="Barry K.W."/>
            <person name="Cichocki N."/>
            <person name="Veneault-Fourrey C."/>
            <person name="LaButti K."/>
            <person name="Lindquist E.A."/>
            <person name="Lipzen A."/>
            <person name="Lundell T."/>
            <person name="Morin E."/>
            <person name="Murat C."/>
            <person name="Riley R."/>
            <person name="Ohm R."/>
            <person name="Sun H."/>
            <person name="Tunlid A."/>
            <person name="Henrissat B."/>
            <person name="Grigoriev I.V."/>
            <person name="Hibbett D.S."/>
            <person name="Martin F."/>
        </authorList>
    </citation>
    <scope>NUCLEOTIDE SEQUENCE [LARGE SCALE GENOMIC DNA]</scope>
    <source>
        <strain evidence="2 3">FD-325 SS-3</strain>
    </source>
</reference>
<evidence type="ECO:0000313" key="2">
    <source>
        <dbReference type="EMBL" id="KII84280.1"/>
    </source>
</evidence>
<organism evidence="2 3">
    <name type="scientific">Plicaturopsis crispa FD-325 SS-3</name>
    <dbReference type="NCBI Taxonomy" id="944288"/>
    <lineage>
        <taxon>Eukaryota</taxon>
        <taxon>Fungi</taxon>
        <taxon>Dikarya</taxon>
        <taxon>Basidiomycota</taxon>
        <taxon>Agaricomycotina</taxon>
        <taxon>Agaricomycetes</taxon>
        <taxon>Agaricomycetidae</taxon>
        <taxon>Amylocorticiales</taxon>
        <taxon>Amylocorticiaceae</taxon>
        <taxon>Plicatura</taxon>
        <taxon>Plicaturopsis crispa</taxon>
    </lineage>
</organism>
<feature type="compositionally biased region" description="Polar residues" evidence="1">
    <location>
        <begin position="73"/>
        <end position="93"/>
    </location>
</feature>
<feature type="compositionally biased region" description="Polar residues" evidence="1">
    <location>
        <begin position="329"/>
        <end position="339"/>
    </location>
</feature>
<dbReference type="AlphaFoldDB" id="A0A0C9SXD0"/>
<name>A0A0C9SXD0_PLICR</name>
<feature type="region of interest" description="Disordered" evidence="1">
    <location>
        <begin position="175"/>
        <end position="414"/>
    </location>
</feature>
<evidence type="ECO:0000313" key="3">
    <source>
        <dbReference type="Proteomes" id="UP000053263"/>
    </source>
</evidence>
<feature type="compositionally biased region" description="Polar residues" evidence="1">
    <location>
        <begin position="387"/>
        <end position="398"/>
    </location>
</feature>
<feature type="compositionally biased region" description="Basic and acidic residues" evidence="1">
    <location>
        <begin position="266"/>
        <end position="281"/>
    </location>
</feature>